<comment type="subcellular location">
    <subcellularLocation>
        <location evidence="1">Membrane</location>
        <topology evidence="1">Lipid-anchor</topology>
    </subcellularLocation>
</comment>
<gene>
    <name evidence="9" type="primary">RAB8A</name>
</gene>
<dbReference type="InterPro" id="IPR001806">
    <property type="entry name" value="Small_GTPase"/>
</dbReference>
<dbReference type="GeneID" id="107121692"/>
<organism evidence="8 9">
    <name type="scientific">Gekko japonicus</name>
    <name type="common">Schlegel's Japanese gecko</name>
    <dbReference type="NCBI Taxonomy" id="146911"/>
    <lineage>
        <taxon>Eukaryota</taxon>
        <taxon>Metazoa</taxon>
        <taxon>Chordata</taxon>
        <taxon>Craniata</taxon>
        <taxon>Vertebrata</taxon>
        <taxon>Euteleostomi</taxon>
        <taxon>Lepidosauria</taxon>
        <taxon>Squamata</taxon>
        <taxon>Bifurcata</taxon>
        <taxon>Gekkota</taxon>
        <taxon>Gekkonidae</taxon>
        <taxon>Gekkoninae</taxon>
        <taxon>Gekko</taxon>
    </lineage>
</organism>
<evidence type="ECO:0000256" key="5">
    <source>
        <dbReference type="ARBA" id="ARBA00023134"/>
    </source>
</evidence>
<reference evidence="9" key="1">
    <citation type="submission" date="2025-08" db="UniProtKB">
        <authorList>
            <consortium name="RefSeq"/>
        </authorList>
    </citation>
    <scope>IDENTIFICATION</scope>
</reference>
<name>A0ABM1L2F7_GEKJA</name>
<keyword evidence="8" id="KW-1185">Reference proteome</keyword>
<evidence type="ECO:0000256" key="6">
    <source>
        <dbReference type="ARBA" id="ARBA00023289"/>
    </source>
</evidence>
<dbReference type="InterPro" id="IPR027417">
    <property type="entry name" value="P-loop_NTPase"/>
</dbReference>
<keyword evidence="5" id="KW-0342">GTP-binding</keyword>
<comment type="similarity">
    <text evidence="2">Belongs to the small GTPase superfamily. Rab family.</text>
</comment>
<keyword evidence="6" id="KW-0449">Lipoprotein</keyword>
<protein>
    <recommendedName>
        <fullName evidence="3">small monomeric GTPase</fullName>
        <ecNumber evidence="3">3.6.5.2</ecNumber>
    </recommendedName>
</protein>
<accession>A0ABM1L2F7</accession>
<dbReference type="PROSITE" id="PS51419">
    <property type="entry name" value="RAB"/>
    <property type="match status" value="1"/>
</dbReference>
<keyword evidence="6" id="KW-0636">Prenylation</keyword>
<evidence type="ECO:0000256" key="3">
    <source>
        <dbReference type="ARBA" id="ARBA00011984"/>
    </source>
</evidence>
<dbReference type="Pfam" id="PF00071">
    <property type="entry name" value="Ras"/>
    <property type="match status" value="1"/>
</dbReference>
<dbReference type="SMART" id="SM00175">
    <property type="entry name" value="RAB"/>
    <property type="match status" value="1"/>
</dbReference>
<evidence type="ECO:0000313" key="8">
    <source>
        <dbReference type="Proteomes" id="UP000694871"/>
    </source>
</evidence>
<dbReference type="Gene3D" id="3.40.50.300">
    <property type="entry name" value="P-loop containing nucleotide triphosphate hydrolases"/>
    <property type="match status" value="1"/>
</dbReference>
<keyword evidence="4" id="KW-0547">Nucleotide-binding</keyword>
<evidence type="ECO:0000313" key="9">
    <source>
        <dbReference type="RefSeq" id="XP_015280144.1"/>
    </source>
</evidence>
<evidence type="ECO:0000256" key="4">
    <source>
        <dbReference type="ARBA" id="ARBA00022741"/>
    </source>
</evidence>
<dbReference type="PROSITE" id="PS51421">
    <property type="entry name" value="RAS"/>
    <property type="match status" value="1"/>
</dbReference>
<dbReference type="SUPFAM" id="SSF52540">
    <property type="entry name" value="P-loop containing nucleoside triphosphate hydrolases"/>
    <property type="match status" value="1"/>
</dbReference>
<dbReference type="RefSeq" id="XP_015280144.1">
    <property type="nucleotide sequence ID" value="XM_015424658.1"/>
</dbReference>
<sequence>MLVYDITNEKSFENIRNWIRNIEEHASPDVEKMILGNKCDMNHKRQVSREQGEKLALSFGIKFVETSAKANINIENAFFTLAKDIKAKMDRKLEGNSPQGCSQGVKISPEQQKKSSIFRCALL</sequence>
<dbReference type="Proteomes" id="UP000694871">
    <property type="component" value="Unplaced"/>
</dbReference>
<dbReference type="EC" id="3.6.5.2" evidence="3"/>
<dbReference type="PANTHER" id="PTHR47980">
    <property type="entry name" value="LD44762P"/>
    <property type="match status" value="1"/>
</dbReference>
<evidence type="ECO:0000256" key="1">
    <source>
        <dbReference type="ARBA" id="ARBA00004635"/>
    </source>
</evidence>
<comment type="catalytic activity">
    <reaction evidence="7">
        <text>GTP + H2O = GDP + phosphate + H(+)</text>
        <dbReference type="Rhea" id="RHEA:19669"/>
        <dbReference type="ChEBI" id="CHEBI:15377"/>
        <dbReference type="ChEBI" id="CHEBI:15378"/>
        <dbReference type="ChEBI" id="CHEBI:37565"/>
        <dbReference type="ChEBI" id="CHEBI:43474"/>
        <dbReference type="ChEBI" id="CHEBI:58189"/>
        <dbReference type="EC" id="3.6.5.2"/>
    </reaction>
    <physiologicalReaction direction="left-to-right" evidence="7">
        <dbReference type="Rhea" id="RHEA:19670"/>
    </physiologicalReaction>
</comment>
<evidence type="ECO:0000256" key="2">
    <source>
        <dbReference type="ARBA" id="ARBA00006270"/>
    </source>
</evidence>
<evidence type="ECO:0000256" key="7">
    <source>
        <dbReference type="ARBA" id="ARBA00047660"/>
    </source>
</evidence>
<proteinExistence type="inferred from homology"/>
<dbReference type="SMART" id="SM00173">
    <property type="entry name" value="RAS"/>
    <property type="match status" value="1"/>
</dbReference>
<dbReference type="InterPro" id="IPR050305">
    <property type="entry name" value="Small_GTPase_Rab"/>
</dbReference>
<dbReference type="PRINTS" id="PR00449">
    <property type="entry name" value="RASTRNSFRMNG"/>
</dbReference>